<proteinExistence type="predicted"/>
<dbReference type="AlphaFoldDB" id="A0A256JV59"/>
<dbReference type="OrthoDB" id="381908at2157"/>
<reference evidence="1 2" key="1">
    <citation type="journal article" date="2014" name="Front. Microbiol.">
        <title>Population and genomic analysis of the genus Halorubrum.</title>
        <authorList>
            <person name="Fullmer M.S."/>
            <person name="Soucy S.M."/>
            <person name="Swithers K.S."/>
            <person name="Makkay A.M."/>
            <person name="Wheeler R."/>
            <person name="Ventosa A."/>
            <person name="Gogarten J.P."/>
            <person name="Papke R.T."/>
        </authorList>
    </citation>
    <scope>NUCLEOTIDE SEQUENCE [LARGE SCALE GENOMIC DNA]</scope>
    <source>
        <strain evidence="1 2">G37</strain>
    </source>
</reference>
<comment type="caution">
    <text evidence="1">The sequence shown here is derived from an EMBL/GenBank/DDBJ whole genome shotgun (WGS) entry which is preliminary data.</text>
</comment>
<dbReference type="EMBL" id="NHPB01000010">
    <property type="protein sequence ID" value="OYR72728.1"/>
    <property type="molecule type" value="Genomic_DNA"/>
</dbReference>
<accession>A0A256JV59</accession>
<dbReference type="RefSeq" id="WP_094582490.1">
    <property type="nucleotide sequence ID" value="NZ_NHPB01000010.1"/>
</dbReference>
<dbReference type="Proteomes" id="UP000216758">
    <property type="component" value="Unassembled WGS sequence"/>
</dbReference>
<protein>
    <submittedName>
        <fullName evidence="1">Uncharacterized protein</fullName>
    </submittedName>
</protein>
<name>A0A256JV59_HALEZ</name>
<evidence type="ECO:0000313" key="2">
    <source>
        <dbReference type="Proteomes" id="UP000216758"/>
    </source>
</evidence>
<evidence type="ECO:0000313" key="1">
    <source>
        <dbReference type="EMBL" id="OYR72728.1"/>
    </source>
</evidence>
<gene>
    <name evidence="1" type="ORF">DJ78_02085</name>
</gene>
<organism evidence="1 2">
    <name type="scientific">Halorubrum ezzemoulense</name>
    <name type="common">Halorubrum chaoviator</name>
    <dbReference type="NCBI Taxonomy" id="337243"/>
    <lineage>
        <taxon>Archaea</taxon>
        <taxon>Methanobacteriati</taxon>
        <taxon>Methanobacteriota</taxon>
        <taxon>Stenosarchaea group</taxon>
        <taxon>Halobacteria</taxon>
        <taxon>Halobacteriales</taxon>
        <taxon>Haloferacaceae</taxon>
        <taxon>Halorubrum</taxon>
    </lineage>
</organism>
<sequence>MTDDIEDCPNCETDVLVTRTSRRDWRFECQGCELRFGATDVEWLPYDAVDTWYVVVTHFGSALHTSRTCIPPSSTVETLTPEEARAHDYGRCGTCAFQATDTDDTARADA</sequence>